<dbReference type="PATRIC" id="fig|279113.9.peg.1159"/>
<name>A0A127Q0K8_9BURK</name>
<dbReference type="AlphaFoldDB" id="A0A127Q0K8"/>
<evidence type="ECO:0000313" key="4">
    <source>
        <dbReference type="Proteomes" id="UP000074561"/>
    </source>
</evidence>
<evidence type="ECO:0000313" key="3">
    <source>
        <dbReference type="EMBL" id="AMP03544.1"/>
    </source>
</evidence>
<feature type="signal peptide" evidence="1">
    <location>
        <begin position="1"/>
        <end position="29"/>
    </location>
</feature>
<dbReference type="EMBL" id="CP013234">
    <property type="protein sequence ID" value="AMP03544.1"/>
    <property type="molecule type" value="Genomic_DNA"/>
</dbReference>
<dbReference type="PROSITE" id="PS51257">
    <property type="entry name" value="PROKAR_LIPOPROTEIN"/>
    <property type="match status" value="1"/>
</dbReference>
<dbReference type="OrthoDB" id="8940851at2"/>
<gene>
    <name evidence="3" type="ORF">CPter91_1160</name>
</gene>
<dbReference type="InterPro" id="IPR025411">
    <property type="entry name" value="DUF4136"/>
</dbReference>
<sequence length="217" mass="24278">MKRIISLCLASLLLLLGGCATVVSSNVTAFNEWPADLPNKSFVFEHSEAQNNDLEYRNYEGLVRTELQRLGFVQQDGGAAQLKVALKYDISARDVHVVEPVVADPMWYGPYGWGRPGFYGPGFYGPRFNDPFYNPFWYGPQVIGQREYDFQLFLRRLNVTITRAAGGQKLYDVSVSSEGKIGSLPAVMPYLVRSAFSDFPGKSGVPHVVKLKVEDQQ</sequence>
<evidence type="ECO:0000259" key="2">
    <source>
        <dbReference type="Pfam" id="PF13590"/>
    </source>
</evidence>
<evidence type="ECO:0000256" key="1">
    <source>
        <dbReference type="SAM" id="SignalP"/>
    </source>
</evidence>
<protein>
    <recommendedName>
        <fullName evidence="2">DUF4136 domain-containing protein</fullName>
    </recommendedName>
</protein>
<proteinExistence type="predicted"/>
<dbReference type="Proteomes" id="UP000074561">
    <property type="component" value="Chromosome"/>
</dbReference>
<feature type="domain" description="DUF4136" evidence="2">
    <location>
        <begin position="27"/>
        <end position="201"/>
    </location>
</feature>
<dbReference type="KEGG" id="cpra:CPter91_1160"/>
<accession>A0A127Q0K8</accession>
<reference evidence="3 4" key="1">
    <citation type="submission" date="2015-11" db="EMBL/GenBank/DDBJ databases">
        <title>Exploring the genomic traits of fungus-feeding bacterial genus Collimonas.</title>
        <authorList>
            <person name="Song C."/>
            <person name="Schmidt R."/>
            <person name="de Jager V."/>
            <person name="Krzyzanowska D."/>
            <person name="Jongedijk E."/>
            <person name="Cankar K."/>
            <person name="Beekwilder J."/>
            <person name="van Veen A."/>
            <person name="de Boer W."/>
            <person name="van Veen J.A."/>
            <person name="Garbeva P."/>
        </authorList>
    </citation>
    <scope>NUCLEOTIDE SEQUENCE [LARGE SCALE GENOMIC DNA]</scope>
    <source>
        <strain evidence="3 4">Ter91</strain>
    </source>
</reference>
<dbReference type="Pfam" id="PF13590">
    <property type="entry name" value="DUF4136"/>
    <property type="match status" value="1"/>
</dbReference>
<dbReference type="STRING" id="279113.CPter91_1160"/>
<dbReference type="RefSeq" id="WP_061937987.1">
    <property type="nucleotide sequence ID" value="NZ_CP013234.1"/>
</dbReference>
<organism evidence="3 4">
    <name type="scientific">Collimonas pratensis</name>
    <dbReference type="NCBI Taxonomy" id="279113"/>
    <lineage>
        <taxon>Bacteria</taxon>
        <taxon>Pseudomonadati</taxon>
        <taxon>Pseudomonadota</taxon>
        <taxon>Betaproteobacteria</taxon>
        <taxon>Burkholderiales</taxon>
        <taxon>Oxalobacteraceae</taxon>
        <taxon>Collimonas</taxon>
    </lineage>
</organism>
<feature type="chain" id="PRO_5007277368" description="DUF4136 domain-containing protein" evidence="1">
    <location>
        <begin position="30"/>
        <end position="217"/>
    </location>
</feature>
<keyword evidence="1" id="KW-0732">Signal</keyword>